<gene>
    <name evidence="1" type="ORF">RchiOBHm_Chr6g0289461</name>
</gene>
<dbReference type="EMBL" id="PDCK01000044">
    <property type="protein sequence ID" value="PRQ25968.1"/>
    <property type="molecule type" value="Genomic_DNA"/>
</dbReference>
<organism evidence="1 2">
    <name type="scientific">Rosa chinensis</name>
    <name type="common">China rose</name>
    <dbReference type="NCBI Taxonomy" id="74649"/>
    <lineage>
        <taxon>Eukaryota</taxon>
        <taxon>Viridiplantae</taxon>
        <taxon>Streptophyta</taxon>
        <taxon>Embryophyta</taxon>
        <taxon>Tracheophyta</taxon>
        <taxon>Spermatophyta</taxon>
        <taxon>Magnoliopsida</taxon>
        <taxon>eudicotyledons</taxon>
        <taxon>Gunneridae</taxon>
        <taxon>Pentapetalae</taxon>
        <taxon>rosids</taxon>
        <taxon>fabids</taxon>
        <taxon>Rosales</taxon>
        <taxon>Rosaceae</taxon>
        <taxon>Rosoideae</taxon>
        <taxon>Rosoideae incertae sedis</taxon>
        <taxon>Rosa</taxon>
    </lineage>
</organism>
<evidence type="ECO:0000313" key="2">
    <source>
        <dbReference type="Proteomes" id="UP000238479"/>
    </source>
</evidence>
<comment type="caution">
    <text evidence="1">The sequence shown here is derived from an EMBL/GenBank/DDBJ whole genome shotgun (WGS) entry which is preliminary data.</text>
</comment>
<dbReference type="Gramene" id="PRQ25968">
    <property type="protein sequence ID" value="PRQ25968"/>
    <property type="gene ID" value="RchiOBHm_Chr6g0289461"/>
</dbReference>
<name>A0A2P6PVM3_ROSCH</name>
<keyword evidence="2" id="KW-1185">Reference proteome</keyword>
<evidence type="ECO:0000313" key="1">
    <source>
        <dbReference type="EMBL" id="PRQ25968.1"/>
    </source>
</evidence>
<dbReference type="AlphaFoldDB" id="A0A2P6PVM3"/>
<protein>
    <submittedName>
        <fullName evidence="1">Uncharacterized protein</fullName>
    </submittedName>
</protein>
<dbReference type="Proteomes" id="UP000238479">
    <property type="component" value="Chromosome 6"/>
</dbReference>
<proteinExistence type="predicted"/>
<accession>A0A2P6PVM3</accession>
<sequence>MYVHMFQSYRKSAGIIFSVAKVEEHGDRQLLRSIGGAILLGYTDLESTMNKRISYTNIHKALGLSSPPLRLRLWYLSLSGSVISSFLFKGSLIFGRVNNLLI</sequence>
<reference evidence="1 2" key="1">
    <citation type="journal article" date="2018" name="Nat. Genet.">
        <title>The Rosa genome provides new insights in the design of modern roses.</title>
        <authorList>
            <person name="Bendahmane M."/>
        </authorList>
    </citation>
    <scope>NUCLEOTIDE SEQUENCE [LARGE SCALE GENOMIC DNA]</scope>
    <source>
        <strain evidence="2">cv. Old Blush</strain>
    </source>
</reference>